<keyword evidence="2" id="KW-1185">Reference proteome</keyword>
<comment type="caution">
    <text evidence="1">The sequence shown here is derived from an EMBL/GenBank/DDBJ whole genome shotgun (WGS) entry which is preliminary data.</text>
</comment>
<reference evidence="1 2" key="1">
    <citation type="journal article" date="2013" name="Front. Microbiol.">
        <title>Comparative genomic analyses of the cyanobacterium, Lyngbya aestuarii BL J, a powerful hydrogen producer.</title>
        <authorList>
            <person name="Kothari A."/>
            <person name="Vaughn M."/>
            <person name="Garcia-Pichel F."/>
        </authorList>
    </citation>
    <scope>NUCLEOTIDE SEQUENCE [LARGE SCALE GENOMIC DNA]</scope>
    <source>
        <strain evidence="1 2">BL J</strain>
    </source>
</reference>
<dbReference type="AlphaFoldDB" id="U7QFT5"/>
<dbReference type="EMBL" id="AUZM01000061">
    <property type="protein sequence ID" value="ERT05306.1"/>
    <property type="molecule type" value="Genomic_DNA"/>
</dbReference>
<sequence length="42" mass="4951">MTAMRVGQLLESRRESSSILSRIQQLCPQLNQRLFFNKDELL</sequence>
<organism evidence="1 2">
    <name type="scientific">Lyngbya aestuarii BL J</name>
    <dbReference type="NCBI Taxonomy" id="1348334"/>
    <lineage>
        <taxon>Bacteria</taxon>
        <taxon>Bacillati</taxon>
        <taxon>Cyanobacteriota</taxon>
        <taxon>Cyanophyceae</taxon>
        <taxon>Oscillatoriophycideae</taxon>
        <taxon>Oscillatoriales</taxon>
        <taxon>Microcoleaceae</taxon>
        <taxon>Lyngbya</taxon>
    </lineage>
</organism>
<protein>
    <submittedName>
        <fullName evidence="1">Uncharacterized protein</fullName>
    </submittedName>
</protein>
<evidence type="ECO:0000313" key="2">
    <source>
        <dbReference type="Proteomes" id="UP000017127"/>
    </source>
</evidence>
<dbReference type="Proteomes" id="UP000017127">
    <property type="component" value="Unassembled WGS sequence"/>
</dbReference>
<proteinExistence type="predicted"/>
<accession>U7QFT5</accession>
<evidence type="ECO:0000313" key="1">
    <source>
        <dbReference type="EMBL" id="ERT05306.1"/>
    </source>
</evidence>
<gene>
    <name evidence="1" type="ORF">M595_4731</name>
</gene>
<name>U7QFT5_9CYAN</name>